<organism evidence="1 2">
    <name type="scientific">Streblomastix strix</name>
    <dbReference type="NCBI Taxonomy" id="222440"/>
    <lineage>
        <taxon>Eukaryota</taxon>
        <taxon>Metamonada</taxon>
        <taxon>Preaxostyla</taxon>
        <taxon>Oxymonadida</taxon>
        <taxon>Streblomastigidae</taxon>
        <taxon>Streblomastix</taxon>
    </lineage>
</organism>
<accession>A0A5J4UIC2</accession>
<evidence type="ECO:0000313" key="1">
    <source>
        <dbReference type="EMBL" id="KAA6370566.1"/>
    </source>
</evidence>
<gene>
    <name evidence="1" type="ORF">EZS28_033907</name>
</gene>
<comment type="caution">
    <text evidence="1">The sequence shown here is derived from an EMBL/GenBank/DDBJ whole genome shotgun (WGS) entry which is preliminary data.</text>
</comment>
<proteinExistence type="predicted"/>
<protein>
    <submittedName>
        <fullName evidence="1">Uncharacterized protein</fullName>
    </submittedName>
</protein>
<sequence length="174" mass="19204">MSTVTGSSIIKYGADDSFVLLGACGRLNYISPFDYQDETQDPVTNTYLTMSEVDAKLTNYVNTAKNQSINGTKIFSANVNATGFVKKGKDDTSVLLTGGVDALLSMLRGMQMEYITNLTVYLHSSNVYNDEALLDAACLSEFPELYAYVHEREPKPIVDRIANQIIVGPYFLQD</sequence>
<evidence type="ECO:0000313" key="2">
    <source>
        <dbReference type="Proteomes" id="UP000324800"/>
    </source>
</evidence>
<name>A0A5J4UIC2_9EUKA</name>
<dbReference type="AlphaFoldDB" id="A0A5J4UIC2"/>
<reference evidence="1 2" key="1">
    <citation type="submission" date="2019-03" db="EMBL/GenBank/DDBJ databases">
        <title>Single cell metagenomics reveals metabolic interactions within the superorganism composed of flagellate Streblomastix strix and complex community of Bacteroidetes bacteria on its surface.</title>
        <authorList>
            <person name="Treitli S.C."/>
            <person name="Kolisko M."/>
            <person name="Husnik F."/>
            <person name="Keeling P."/>
            <person name="Hampl V."/>
        </authorList>
    </citation>
    <scope>NUCLEOTIDE SEQUENCE [LARGE SCALE GENOMIC DNA]</scope>
    <source>
        <strain evidence="1">ST1C</strain>
    </source>
</reference>
<dbReference type="Proteomes" id="UP000324800">
    <property type="component" value="Unassembled WGS sequence"/>
</dbReference>
<dbReference type="EMBL" id="SNRW01015258">
    <property type="protein sequence ID" value="KAA6370566.1"/>
    <property type="molecule type" value="Genomic_DNA"/>
</dbReference>